<evidence type="ECO:0000259" key="6">
    <source>
        <dbReference type="PROSITE" id="PS51007"/>
    </source>
</evidence>
<dbReference type="PROSITE" id="PS51007">
    <property type="entry name" value="CYTC"/>
    <property type="match status" value="2"/>
</dbReference>
<dbReference type="InterPro" id="IPR050597">
    <property type="entry name" value="Cytochrome_c_Oxidase_Subunit"/>
</dbReference>
<proteinExistence type="predicted"/>
<evidence type="ECO:0000313" key="7">
    <source>
        <dbReference type="EMBL" id="MBA8889464.1"/>
    </source>
</evidence>
<comment type="caution">
    <text evidence="7">The sequence shown here is derived from an EMBL/GenBank/DDBJ whole genome shotgun (WGS) entry which is preliminary data.</text>
</comment>
<reference evidence="7 8" key="1">
    <citation type="submission" date="2020-07" db="EMBL/GenBank/DDBJ databases">
        <title>Genomic Encyclopedia of Type Strains, Phase IV (KMG-V): Genome sequencing to study the core and pangenomes of soil and plant-associated prokaryotes.</title>
        <authorList>
            <person name="Whitman W."/>
        </authorList>
    </citation>
    <scope>NUCLEOTIDE SEQUENCE [LARGE SCALE GENOMIC DNA]</scope>
    <source>
        <strain evidence="7 8">RH2WT43</strain>
    </source>
</reference>
<keyword evidence="5" id="KW-0732">Signal</keyword>
<dbReference type="GO" id="GO:0046872">
    <property type="term" value="F:metal ion binding"/>
    <property type="evidence" value="ECO:0007669"/>
    <property type="project" value="UniProtKB-KW"/>
</dbReference>
<dbReference type="PANTHER" id="PTHR33751">
    <property type="entry name" value="CBB3-TYPE CYTOCHROME C OXIDASE SUBUNIT FIXP"/>
    <property type="match status" value="1"/>
</dbReference>
<dbReference type="EMBL" id="JACGXL010000007">
    <property type="protein sequence ID" value="MBA8889464.1"/>
    <property type="molecule type" value="Genomic_DNA"/>
</dbReference>
<dbReference type="RefSeq" id="WP_182532511.1">
    <property type="nucleotide sequence ID" value="NZ_JACGXL010000007.1"/>
</dbReference>
<dbReference type="SUPFAM" id="SSF46626">
    <property type="entry name" value="Cytochrome c"/>
    <property type="match status" value="2"/>
</dbReference>
<dbReference type="InterPro" id="IPR009056">
    <property type="entry name" value="Cyt_c-like_dom"/>
</dbReference>
<evidence type="ECO:0000313" key="8">
    <source>
        <dbReference type="Proteomes" id="UP000550401"/>
    </source>
</evidence>
<dbReference type="GO" id="GO:0009055">
    <property type="term" value="F:electron transfer activity"/>
    <property type="evidence" value="ECO:0007669"/>
    <property type="project" value="InterPro"/>
</dbReference>
<dbReference type="Pfam" id="PF00034">
    <property type="entry name" value="Cytochrom_C"/>
    <property type="match status" value="1"/>
</dbReference>
<accession>A0A839FBK0</accession>
<dbReference type="Gene3D" id="1.10.760.10">
    <property type="entry name" value="Cytochrome c-like domain"/>
    <property type="match status" value="2"/>
</dbReference>
<evidence type="ECO:0000256" key="1">
    <source>
        <dbReference type="ARBA" id="ARBA00022617"/>
    </source>
</evidence>
<evidence type="ECO:0000256" key="5">
    <source>
        <dbReference type="SAM" id="SignalP"/>
    </source>
</evidence>
<keyword evidence="8" id="KW-1185">Reference proteome</keyword>
<evidence type="ECO:0000256" key="4">
    <source>
        <dbReference type="PROSITE-ProRule" id="PRU00433"/>
    </source>
</evidence>
<name>A0A839FBK0_9GAMM</name>
<feature type="signal peptide" evidence="5">
    <location>
        <begin position="1"/>
        <end position="21"/>
    </location>
</feature>
<sequence>MPRCRPAILFALLFALSPAFADDGIAERLAACAACHGALGEGMQGAEYVPHLAGKPAGYLFEQLAGFRDGRRVNASMTWLVQFADDAWLREIATYYAALPPRTHAADAGAAQLTPERRERAERLVREGDREHGVPACSACHGPDLAGLEPGIPATLGLPADYVVAQFGHWRNGSRRAREPDCMREVALALSPQDIRAVATWLSQQSNADGIRPAPAGAFVPPARCGALDAEAAP</sequence>
<keyword evidence="3 4" id="KW-0408">Iron</keyword>
<dbReference type="GO" id="GO:0020037">
    <property type="term" value="F:heme binding"/>
    <property type="evidence" value="ECO:0007669"/>
    <property type="project" value="InterPro"/>
</dbReference>
<keyword evidence="2 4" id="KW-0479">Metal-binding</keyword>
<dbReference type="PANTHER" id="PTHR33751:SF11">
    <property type="entry name" value="BLL4483 PROTEIN"/>
    <property type="match status" value="1"/>
</dbReference>
<feature type="domain" description="Cytochrome c" evidence="6">
    <location>
        <begin position="19"/>
        <end position="100"/>
    </location>
</feature>
<dbReference type="Proteomes" id="UP000550401">
    <property type="component" value="Unassembled WGS sequence"/>
</dbReference>
<evidence type="ECO:0000256" key="2">
    <source>
        <dbReference type="ARBA" id="ARBA00022723"/>
    </source>
</evidence>
<gene>
    <name evidence="7" type="ORF">FHW12_003710</name>
</gene>
<dbReference type="InterPro" id="IPR036909">
    <property type="entry name" value="Cyt_c-like_dom_sf"/>
</dbReference>
<feature type="chain" id="PRO_5032841884" evidence="5">
    <location>
        <begin position="22"/>
        <end position="234"/>
    </location>
</feature>
<dbReference type="AlphaFoldDB" id="A0A839FBK0"/>
<keyword evidence="1 4" id="KW-0349">Heme</keyword>
<organism evidence="7 8">
    <name type="scientific">Dokdonella fugitiva</name>
    <dbReference type="NCBI Taxonomy" id="328517"/>
    <lineage>
        <taxon>Bacteria</taxon>
        <taxon>Pseudomonadati</taxon>
        <taxon>Pseudomonadota</taxon>
        <taxon>Gammaproteobacteria</taxon>
        <taxon>Lysobacterales</taxon>
        <taxon>Rhodanobacteraceae</taxon>
        <taxon>Dokdonella</taxon>
    </lineage>
</organism>
<feature type="domain" description="Cytochrome c" evidence="6">
    <location>
        <begin position="104"/>
        <end position="206"/>
    </location>
</feature>
<evidence type="ECO:0000256" key="3">
    <source>
        <dbReference type="ARBA" id="ARBA00023004"/>
    </source>
</evidence>
<protein>
    <submittedName>
        <fullName evidence="7">Cytochrome c553</fullName>
    </submittedName>
</protein>